<feature type="signal peptide" evidence="1">
    <location>
        <begin position="1"/>
        <end position="19"/>
    </location>
</feature>
<sequence>MNFLPVLLFAAGVVTCVYGNAIPAGYDAENLCPPPENIAPCTCFKA</sequence>
<keyword evidence="3" id="KW-1185">Reference proteome</keyword>
<accession>A0A4Y2X5K2</accession>
<dbReference type="OrthoDB" id="6425485at2759"/>
<comment type="caution">
    <text evidence="2">The sequence shown here is derived from an EMBL/GenBank/DDBJ whole genome shotgun (WGS) entry which is preliminary data.</text>
</comment>
<evidence type="ECO:0000313" key="3">
    <source>
        <dbReference type="Proteomes" id="UP000499080"/>
    </source>
</evidence>
<proteinExistence type="predicted"/>
<keyword evidence="1" id="KW-0732">Signal</keyword>
<name>A0A4Y2X5K2_ARAVE</name>
<feature type="non-terminal residue" evidence="2">
    <location>
        <position position="46"/>
    </location>
</feature>
<evidence type="ECO:0000313" key="2">
    <source>
        <dbReference type="EMBL" id="GBO43407.1"/>
    </source>
</evidence>
<gene>
    <name evidence="2" type="ORF">AVEN_163796_1</name>
</gene>
<dbReference type="AlphaFoldDB" id="A0A4Y2X5K2"/>
<organism evidence="2 3">
    <name type="scientific">Araneus ventricosus</name>
    <name type="common">Orbweaver spider</name>
    <name type="synonym">Epeira ventricosa</name>
    <dbReference type="NCBI Taxonomy" id="182803"/>
    <lineage>
        <taxon>Eukaryota</taxon>
        <taxon>Metazoa</taxon>
        <taxon>Ecdysozoa</taxon>
        <taxon>Arthropoda</taxon>
        <taxon>Chelicerata</taxon>
        <taxon>Arachnida</taxon>
        <taxon>Araneae</taxon>
        <taxon>Araneomorphae</taxon>
        <taxon>Entelegynae</taxon>
        <taxon>Araneoidea</taxon>
        <taxon>Araneidae</taxon>
        <taxon>Araneus</taxon>
    </lineage>
</organism>
<dbReference type="Proteomes" id="UP000499080">
    <property type="component" value="Unassembled WGS sequence"/>
</dbReference>
<dbReference type="EMBL" id="BGPR01069822">
    <property type="protein sequence ID" value="GBO43407.1"/>
    <property type="molecule type" value="Genomic_DNA"/>
</dbReference>
<evidence type="ECO:0000256" key="1">
    <source>
        <dbReference type="SAM" id="SignalP"/>
    </source>
</evidence>
<protein>
    <submittedName>
        <fullName evidence="2">Uncharacterized protein</fullName>
    </submittedName>
</protein>
<reference evidence="2 3" key="1">
    <citation type="journal article" date="2019" name="Sci. Rep.">
        <title>Orb-weaving spider Araneus ventricosus genome elucidates the spidroin gene catalogue.</title>
        <authorList>
            <person name="Kono N."/>
            <person name="Nakamura H."/>
            <person name="Ohtoshi R."/>
            <person name="Moran D.A.P."/>
            <person name="Shinohara A."/>
            <person name="Yoshida Y."/>
            <person name="Fujiwara M."/>
            <person name="Mori M."/>
            <person name="Tomita M."/>
            <person name="Arakawa K."/>
        </authorList>
    </citation>
    <scope>NUCLEOTIDE SEQUENCE [LARGE SCALE GENOMIC DNA]</scope>
</reference>
<feature type="chain" id="PRO_5021281019" evidence="1">
    <location>
        <begin position="20"/>
        <end position="46"/>
    </location>
</feature>